<evidence type="ECO:0000313" key="13">
    <source>
        <dbReference type="Proteomes" id="UP001488838"/>
    </source>
</evidence>
<evidence type="ECO:0000313" key="12">
    <source>
        <dbReference type="EMBL" id="KAK7809254.1"/>
    </source>
</evidence>
<dbReference type="Proteomes" id="UP001488838">
    <property type="component" value="Unassembled WGS sequence"/>
</dbReference>
<evidence type="ECO:0000256" key="2">
    <source>
        <dbReference type="ARBA" id="ARBA00006991"/>
    </source>
</evidence>
<evidence type="ECO:0000256" key="10">
    <source>
        <dbReference type="PROSITE-ProRule" id="PRU00042"/>
    </source>
</evidence>
<dbReference type="GO" id="GO:0008270">
    <property type="term" value="F:zinc ion binding"/>
    <property type="evidence" value="ECO:0007669"/>
    <property type="project" value="UniProtKB-KW"/>
</dbReference>
<comment type="similarity">
    <text evidence="2">Belongs to the krueppel C2H2-type zinc-finger protein family.</text>
</comment>
<evidence type="ECO:0000256" key="5">
    <source>
        <dbReference type="ARBA" id="ARBA00022771"/>
    </source>
</evidence>
<dbReference type="InterPro" id="IPR036236">
    <property type="entry name" value="Znf_C2H2_sf"/>
</dbReference>
<evidence type="ECO:0000256" key="4">
    <source>
        <dbReference type="ARBA" id="ARBA00022737"/>
    </source>
</evidence>
<sequence>MPGLSSDDFNTQTPFREIISGTGTQSGPENNPVRNTAFREIVSGVGTQVVQQRFDTGNKPYKCNICHGSFTLCSNPKTHLRLYTGEKPYKCRECEICLRLKTIRTCIVEKSDANVKNVTNLLPIVLLSHLKNHYRLHSGEKSNKCNDCGRSFPTVYSLESINKIFL</sequence>
<evidence type="ECO:0000256" key="6">
    <source>
        <dbReference type="ARBA" id="ARBA00022833"/>
    </source>
</evidence>
<evidence type="ECO:0000256" key="9">
    <source>
        <dbReference type="ARBA" id="ARBA00023242"/>
    </source>
</evidence>
<evidence type="ECO:0000256" key="8">
    <source>
        <dbReference type="ARBA" id="ARBA00023163"/>
    </source>
</evidence>
<gene>
    <name evidence="12" type="ORF">U0070_025663</name>
</gene>
<proteinExistence type="inferred from homology"/>
<evidence type="ECO:0000259" key="11">
    <source>
        <dbReference type="PROSITE" id="PS50157"/>
    </source>
</evidence>
<evidence type="ECO:0000256" key="1">
    <source>
        <dbReference type="ARBA" id="ARBA00004123"/>
    </source>
</evidence>
<comment type="subcellular location">
    <subcellularLocation>
        <location evidence="1">Nucleus</location>
    </subcellularLocation>
</comment>
<organism evidence="12 13">
    <name type="scientific">Myodes glareolus</name>
    <name type="common">Bank vole</name>
    <name type="synonym">Clethrionomys glareolus</name>
    <dbReference type="NCBI Taxonomy" id="447135"/>
    <lineage>
        <taxon>Eukaryota</taxon>
        <taxon>Metazoa</taxon>
        <taxon>Chordata</taxon>
        <taxon>Craniata</taxon>
        <taxon>Vertebrata</taxon>
        <taxon>Euteleostomi</taxon>
        <taxon>Mammalia</taxon>
        <taxon>Eutheria</taxon>
        <taxon>Euarchontoglires</taxon>
        <taxon>Glires</taxon>
        <taxon>Rodentia</taxon>
        <taxon>Myomorpha</taxon>
        <taxon>Muroidea</taxon>
        <taxon>Cricetidae</taxon>
        <taxon>Arvicolinae</taxon>
        <taxon>Myodes</taxon>
    </lineage>
</organism>
<keyword evidence="7" id="KW-0805">Transcription regulation</keyword>
<dbReference type="InterPro" id="IPR013087">
    <property type="entry name" value="Znf_C2H2_type"/>
</dbReference>
<dbReference type="Gene3D" id="3.30.160.60">
    <property type="entry name" value="Classic Zinc Finger"/>
    <property type="match status" value="2"/>
</dbReference>
<feature type="domain" description="C2H2-type" evidence="11">
    <location>
        <begin position="61"/>
        <end position="88"/>
    </location>
</feature>
<keyword evidence="6" id="KW-0862">Zinc</keyword>
<dbReference type="PANTHER" id="PTHR23226:SF416">
    <property type="entry name" value="FI01424P"/>
    <property type="match status" value="1"/>
</dbReference>
<dbReference type="PROSITE" id="PS50157">
    <property type="entry name" value="ZINC_FINGER_C2H2_2"/>
    <property type="match status" value="1"/>
</dbReference>
<dbReference type="GO" id="GO:0000978">
    <property type="term" value="F:RNA polymerase II cis-regulatory region sequence-specific DNA binding"/>
    <property type="evidence" value="ECO:0007669"/>
    <property type="project" value="TreeGrafter"/>
</dbReference>
<accession>A0AAW0I4D8</accession>
<evidence type="ECO:0000256" key="7">
    <source>
        <dbReference type="ARBA" id="ARBA00023015"/>
    </source>
</evidence>
<dbReference type="GO" id="GO:0000981">
    <property type="term" value="F:DNA-binding transcription factor activity, RNA polymerase II-specific"/>
    <property type="evidence" value="ECO:0007669"/>
    <property type="project" value="TreeGrafter"/>
</dbReference>
<name>A0AAW0I4D8_MYOGA</name>
<keyword evidence="3" id="KW-0479">Metal-binding</keyword>
<keyword evidence="8" id="KW-0804">Transcription</keyword>
<dbReference type="GO" id="GO:0005634">
    <property type="term" value="C:nucleus"/>
    <property type="evidence" value="ECO:0007669"/>
    <property type="project" value="UniProtKB-SubCell"/>
</dbReference>
<evidence type="ECO:0000256" key="3">
    <source>
        <dbReference type="ARBA" id="ARBA00022723"/>
    </source>
</evidence>
<protein>
    <recommendedName>
        <fullName evidence="11">C2H2-type domain-containing protein</fullName>
    </recommendedName>
</protein>
<reference evidence="12 13" key="1">
    <citation type="journal article" date="2023" name="bioRxiv">
        <title>Conserved and derived expression patterns and positive selection on dental genes reveal complex evolutionary context of ever-growing rodent molars.</title>
        <authorList>
            <person name="Calamari Z.T."/>
            <person name="Song A."/>
            <person name="Cohen E."/>
            <person name="Akter M."/>
            <person name="Roy R.D."/>
            <person name="Hallikas O."/>
            <person name="Christensen M.M."/>
            <person name="Li P."/>
            <person name="Marangoni P."/>
            <person name="Jernvall J."/>
            <person name="Klein O.D."/>
        </authorList>
    </citation>
    <scope>NUCLEOTIDE SEQUENCE [LARGE SCALE GENOMIC DNA]</scope>
    <source>
        <strain evidence="12">V071</strain>
    </source>
</reference>
<keyword evidence="4" id="KW-0677">Repeat</keyword>
<dbReference type="AlphaFoldDB" id="A0AAW0I4D8"/>
<dbReference type="PANTHER" id="PTHR23226">
    <property type="entry name" value="ZINC FINGER AND SCAN DOMAIN-CONTAINING"/>
    <property type="match status" value="1"/>
</dbReference>
<comment type="caution">
    <text evidence="12">The sequence shown here is derived from an EMBL/GenBank/DDBJ whole genome shotgun (WGS) entry which is preliminary data.</text>
</comment>
<keyword evidence="9" id="KW-0539">Nucleus</keyword>
<dbReference type="EMBL" id="JBBHLL010000218">
    <property type="protein sequence ID" value="KAK7809254.1"/>
    <property type="molecule type" value="Genomic_DNA"/>
</dbReference>
<dbReference type="SUPFAM" id="SSF57667">
    <property type="entry name" value="beta-beta-alpha zinc fingers"/>
    <property type="match status" value="2"/>
</dbReference>
<keyword evidence="5 10" id="KW-0863">Zinc-finger</keyword>
<keyword evidence="13" id="KW-1185">Reference proteome</keyword>